<keyword evidence="7" id="KW-1185">Reference proteome</keyword>
<evidence type="ECO:0000313" key="7">
    <source>
        <dbReference type="Proteomes" id="UP001293593"/>
    </source>
</evidence>
<keyword evidence="4" id="KW-1015">Disulfide bond</keyword>
<dbReference type="SUPFAM" id="SSF50386">
    <property type="entry name" value="STI-like"/>
    <property type="match status" value="1"/>
</dbReference>
<dbReference type="PRINTS" id="PR00291">
    <property type="entry name" value="KUNITZINHBTR"/>
</dbReference>
<dbReference type="GO" id="GO:0004867">
    <property type="term" value="F:serine-type endopeptidase inhibitor activity"/>
    <property type="evidence" value="ECO:0007669"/>
    <property type="project" value="UniProtKB-KW"/>
</dbReference>
<protein>
    <submittedName>
        <fullName evidence="6">Uncharacterized protein</fullName>
    </submittedName>
</protein>
<comment type="caution">
    <text evidence="6">The sequence shown here is derived from an EMBL/GenBank/DDBJ whole genome shotgun (WGS) entry which is preliminary data.</text>
</comment>
<keyword evidence="2" id="KW-0646">Protease inhibitor</keyword>
<name>A0AAE1MMJ3_9FABA</name>
<evidence type="ECO:0000256" key="3">
    <source>
        <dbReference type="ARBA" id="ARBA00022900"/>
    </source>
</evidence>
<organism evidence="6 7">
    <name type="scientific">Acacia crassicarpa</name>
    <name type="common">northern wattle</name>
    <dbReference type="NCBI Taxonomy" id="499986"/>
    <lineage>
        <taxon>Eukaryota</taxon>
        <taxon>Viridiplantae</taxon>
        <taxon>Streptophyta</taxon>
        <taxon>Embryophyta</taxon>
        <taxon>Tracheophyta</taxon>
        <taxon>Spermatophyta</taxon>
        <taxon>Magnoliopsida</taxon>
        <taxon>eudicotyledons</taxon>
        <taxon>Gunneridae</taxon>
        <taxon>Pentapetalae</taxon>
        <taxon>rosids</taxon>
        <taxon>fabids</taxon>
        <taxon>Fabales</taxon>
        <taxon>Fabaceae</taxon>
        <taxon>Caesalpinioideae</taxon>
        <taxon>mimosoid clade</taxon>
        <taxon>Acacieae</taxon>
        <taxon>Acacia</taxon>
    </lineage>
</organism>
<dbReference type="AlphaFoldDB" id="A0AAE1MMJ3"/>
<dbReference type="Pfam" id="PF00197">
    <property type="entry name" value="Kunitz_legume"/>
    <property type="match status" value="1"/>
</dbReference>
<dbReference type="Proteomes" id="UP001293593">
    <property type="component" value="Unassembled WGS sequence"/>
</dbReference>
<evidence type="ECO:0000256" key="5">
    <source>
        <dbReference type="SAM" id="SignalP"/>
    </source>
</evidence>
<evidence type="ECO:0000256" key="2">
    <source>
        <dbReference type="ARBA" id="ARBA00022690"/>
    </source>
</evidence>
<dbReference type="SMART" id="SM00452">
    <property type="entry name" value="STI"/>
    <property type="match status" value="1"/>
</dbReference>
<keyword evidence="3" id="KW-0722">Serine protease inhibitor</keyword>
<sequence length="200" mass="21367">MKPSLIALFTLFAFIASSAKASVVDVKGEPIINGGTYYILPYIWAFGGGLRLAKTGNETCPLSVAQSPAEVDNGLPWTISSPLKILYLPTNSRVDFSVEGKVPNCVPSPSIWTIVEEEDGVKAVKIGGYKNTIKGVFMIQKFTQISYKIVFCPTNGDSCGDIGLSSRGLVITNNSPLGLVFVKAESSEVSKQVISNVLEA</sequence>
<comment type="similarity">
    <text evidence="1">Belongs to the protease inhibitor I3 (leguminous Kunitz-type inhibitor) family.</text>
</comment>
<feature type="signal peptide" evidence="5">
    <location>
        <begin position="1"/>
        <end position="21"/>
    </location>
</feature>
<dbReference type="EMBL" id="JAWXYG010000006">
    <property type="protein sequence ID" value="KAK4269875.1"/>
    <property type="molecule type" value="Genomic_DNA"/>
</dbReference>
<dbReference type="PANTHER" id="PTHR33107:SF81">
    <property type="entry name" value="TRYPSIN INHIBITOR A"/>
    <property type="match status" value="1"/>
</dbReference>
<keyword evidence="5" id="KW-0732">Signal</keyword>
<dbReference type="InterPro" id="IPR011065">
    <property type="entry name" value="Kunitz_inhibitor_STI-like_sf"/>
</dbReference>
<feature type="chain" id="PRO_5041961661" evidence="5">
    <location>
        <begin position="22"/>
        <end position="200"/>
    </location>
</feature>
<accession>A0AAE1MMJ3</accession>
<dbReference type="PANTHER" id="PTHR33107">
    <property type="entry name" value="KUNITZ TRYPSIN INHIBITOR 2"/>
    <property type="match status" value="1"/>
</dbReference>
<gene>
    <name evidence="6" type="ORF">QN277_022973</name>
</gene>
<evidence type="ECO:0000256" key="1">
    <source>
        <dbReference type="ARBA" id="ARBA00005440"/>
    </source>
</evidence>
<evidence type="ECO:0000313" key="6">
    <source>
        <dbReference type="EMBL" id="KAK4269875.1"/>
    </source>
</evidence>
<proteinExistence type="inferred from homology"/>
<dbReference type="Gene3D" id="2.80.10.50">
    <property type="match status" value="1"/>
</dbReference>
<dbReference type="InterPro" id="IPR002160">
    <property type="entry name" value="Prot_inh_Kunz-lg"/>
</dbReference>
<evidence type="ECO:0000256" key="4">
    <source>
        <dbReference type="ARBA" id="ARBA00023157"/>
    </source>
</evidence>
<reference evidence="6" key="1">
    <citation type="submission" date="2023-10" db="EMBL/GenBank/DDBJ databases">
        <title>Chromosome-level genome of the transformable northern wattle, Acacia crassicarpa.</title>
        <authorList>
            <person name="Massaro I."/>
            <person name="Sinha N.R."/>
            <person name="Poethig S."/>
            <person name="Leichty A.R."/>
        </authorList>
    </citation>
    <scope>NUCLEOTIDE SEQUENCE</scope>
    <source>
        <strain evidence="6">Acra3RX</strain>
        <tissue evidence="6">Leaf</tissue>
    </source>
</reference>